<protein>
    <recommendedName>
        <fullName evidence="2">histidine kinase</fullName>
        <ecNumber evidence="2">2.7.13.3</ecNumber>
    </recommendedName>
</protein>
<dbReference type="SMART" id="SM00388">
    <property type="entry name" value="HisKA"/>
    <property type="match status" value="1"/>
</dbReference>
<proteinExistence type="predicted"/>
<dbReference type="GO" id="GO:0007234">
    <property type="term" value="P:osmosensory signaling via phosphorelay pathway"/>
    <property type="evidence" value="ECO:0007669"/>
    <property type="project" value="TreeGrafter"/>
</dbReference>
<dbReference type="InterPro" id="IPR050351">
    <property type="entry name" value="BphY/WalK/GraS-like"/>
</dbReference>
<dbReference type="Pfam" id="PF00512">
    <property type="entry name" value="HisKA"/>
    <property type="match status" value="1"/>
</dbReference>
<dbReference type="Gene3D" id="1.10.287.130">
    <property type="match status" value="1"/>
</dbReference>
<evidence type="ECO:0000256" key="3">
    <source>
        <dbReference type="ARBA" id="ARBA00022679"/>
    </source>
</evidence>
<dbReference type="InterPro" id="IPR003661">
    <property type="entry name" value="HisK_dim/P_dom"/>
</dbReference>
<evidence type="ECO:0000313" key="11">
    <source>
        <dbReference type="Proteomes" id="UP000253918"/>
    </source>
</evidence>
<dbReference type="EMBL" id="QQNB01000001">
    <property type="protein sequence ID" value="RDE07432.1"/>
    <property type="molecule type" value="Genomic_DNA"/>
</dbReference>
<accession>A0A369W2D3</accession>
<keyword evidence="7" id="KW-0902">Two-component regulatory system</keyword>
<dbReference type="OrthoDB" id="9813151at2"/>
<dbReference type="CDD" id="cd00082">
    <property type="entry name" value="HisKA"/>
    <property type="match status" value="1"/>
</dbReference>
<dbReference type="PANTHER" id="PTHR42878:SF7">
    <property type="entry name" value="SENSOR HISTIDINE KINASE GLRK"/>
    <property type="match status" value="1"/>
</dbReference>
<dbReference type="GO" id="GO:0005524">
    <property type="term" value="F:ATP binding"/>
    <property type="evidence" value="ECO:0007669"/>
    <property type="project" value="UniProtKB-KW"/>
</dbReference>
<dbReference type="SUPFAM" id="SSF47384">
    <property type="entry name" value="Homodimeric domain of signal transducing histidine kinase"/>
    <property type="match status" value="1"/>
</dbReference>
<keyword evidence="3" id="KW-0808">Transferase</keyword>
<evidence type="ECO:0000256" key="1">
    <source>
        <dbReference type="ARBA" id="ARBA00000085"/>
    </source>
</evidence>
<name>A0A369W2D3_9SPHN</name>
<feature type="compositionally biased region" description="Pro residues" evidence="8">
    <location>
        <begin position="163"/>
        <end position="172"/>
    </location>
</feature>
<evidence type="ECO:0000256" key="8">
    <source>
        <dbReference type="SAM" id="MobiDB-lite"/>
    </source>
</evidence>
<feature type="region of interest" description="Disordered" evidence="8">
    <location>
        <begin position="336"/>
        <end position="356"/>
    </location>
</feature>
<evidence type="ECO:0000256" key="5">
    <source>
        <dbReference type="ARBA" id="ARBA00022777"/>
    </source>
</evidence>
<feature type="domain" description="Histidine kinase" evidence="9">
    <location>
        <begin position="360"/>
        <end position="559"/>
    </location>
</feature>
<dbReference type="PROSITE" id="PS50109">
    <property type="entry name" value="HIS_KIN"/>
    <property type="match status" value="1"/>
</dbReference>
<evidence type="ECO:0000259" key="9">
    <source>
        <dbReference type="PROSITE" id="PS50109"/>
    </source>
</evidence>
<keyword evidence="6" id="KW-0067">ATP-binding</keyword>
<sequence length="582" mass="60537">MGAQIAWRQLVDLVGRGRVSAPEAAIARLRTLRDKVPAAVRSASARAVAAGAPQGAIVGFFAEDDAAVAAPVLRTGRLADKDWIALLPGLAPGSRAVLRHRRDLGAAVRRSLESFGPVDFVLPAGEGAGFGADAQELGDPEEAPAPAVPEPVPDVPQERSPEPALPPAPSAPQSPGSFVAFGHVARELPVVAEALRHAGSADREQPGGTFRISDLVARIDAYRRRREEGGEAPEPVAAQAQPAAAAESFRFETDQAGTIRWVDIAARAALVGLSLDLAAPAGLGRVDASAGGAFRGRQPFSGARLEISGRSPVAGSWRLSAVPVFAQESGRFTGYRGVARRPRREESAASPGPAPDALRQLVHELRTPTNAISGFAEMIEVEMLGPVPPPYREQAQTIRRHAGDLLAAIEDVDLAARLRSRRLELRAGTVPLTALLTRVAEDLAPLASLRGATLVLPTEQSLALAADEGAAERLAARLMATLMAACARGEALIVSAEPAGEHVALAFSRPAALAGLSEQALLTADEDAPAQAGAPLLGTGFALRLVRNLSVELGGALDIAEDRLTLRLPAAVIDKVARASAN</sequence>
<evidence type="ECO:0000313" key="10">
    <source>
        <dbReference type="EMBL" id="RDE07432.1"/>
    </source>
</evidence>
<keyword evidence="4" id="KW-0547">Nucleotide-binding</keyword>
<evidence type="ECO:0000256" key="7">
    <source>
        <dbReference type="ARBA" id="ARBA00023012"/>
    </source>
</evidence>
<dbReference type="InterPro" id="IPR036097">
    <property type="entry name" value="HisK_dim/P_sf"/>
</dbReference>
<gene>
    <name evidence="10" type="ORF">DVW87_02145</name>
</gene>
<dbReference type="GO" id="GO:0000155">
    <property type="term" value="F:phosphorelay sensor kinase activity"/>
    <property type="evidence" value="ECO:0007669"/>
    <property type="project" value="InterPro"/>
</dbReference>
<evidence type="ECO:0000256" key="2">
    <source>
        <dbReference type="ARBA" id="ARBA00012438"/>
    </source>
</evidence>
<comment type="catalytic activity">
    <reaction evidence="1">
        <text>ATP + protein L-histidine = ADP + protein N-phospho-L-histidine.</text>
        <dbReference type="EC" id="2.7.13.3"/>
    </reaction>
</comment>
<dbReference type="GO" id="GO:0000156">
    <property type="term" value="F:phosphorelay response regulator activity"/>
    <property type="evidence" value="ECO:0007669"/>
    <property type="project" value="TreeGrafter"/>
</dbReference>
<feature type="region of interest" description="Disordered" evidence="8">
    <location>
        <begin position="129"/>
        <end position="178"/>
    </location>
</feature>
<dbReference type="AlphaFoldDB" id="A0A369W2D3"/>
<keyword evidence="11" id="KW-1185">Reference proteome</keyword>
<organism evidence="10 11">
    <name type="scientific">Sphingomonas aracearum</name>
    <dbReference type="NCBI Taxonomy" id="2283317"/>
    <lineage>
        <taxon>Bacteria</taxon>
        <taxon>Pseudomonadati</taxon>
        <taxon>Pseudomonadota</taxon>
        <taxon>Alphaproteobacteria</taxon>
        <taxon>Sphingomonadales</taxon>
        <taxon>Sphingomonadaceae</taxon>
        <taxon>Sphingomonas</taxon>
    </lineage>
</organism>
<dbReference type="PANTHER" id="PTHR42878">
    <property type="entry name" value="TWO-COMPONENT HISTIDINE KINASE"/>
    <property type="match status" value="1"/>
</dbReference>
<dbReference type="InterPro" id="IPR005467">
    <property type="entry name" value="His_kinase_dom"/>
</dbReference>
<keyword evidence="5 10" id="KW-0418">Kinase</keyword>
<evidence type="ECO:0000256" key="4">
    <source>
        <dbReference type="ARBA" id="ARBA00022741"/>
    </source>
</evidence>
<dbReference type="EC" id="2.7.13.3" evidence="2"/>
<dbReference type="GO" id="GO:0030295">
    <property type="term" value="F:protein kinase activator activity"/>
    <property type="evidence" value="ECO:0007669"/>
    <property type="project" value="TreeGrafter"/>
</dbReference>
<dbReference type="Proteomes" id="UP000253918">
    <property type="component" value="Unassembled WGS sequence"/>
</dbReference>
<evidence type="ECO:0000256" key="6">
    <source>
        <dbReference type="ARBA" id="ARBA00022840"/>
    </source>
</evidence>
<comment type="caution">
    <text evidence="10">The sequence shown here is derived from an EMBL/GenBank/DDBJ whole genome shotgun (WGS) entry which is preliminary data.</text>
</comment>
<reference evidence="10 11" key="1">
    <citation type="submission" date="2018-07" db="EMBL/GenBank/DDBJ databases">
        <title>a novel species of Sphingomonas isolated from the rhizosphere soil of Araceae plant.</title>
        <authorList>
            <person name="Zhiyong W."/>
            <person name="Qinglan Z."/>
            <person name="Zhiwei F."/>
            <person name="Ding X."/>
            <person name="Gejiao W."/>
            <person name="Shixue Z."/>
        </authorList>
    </citation>
    <scope>NUCLEOTIDE SEQUENCE [LARGE SCALE GENOMIC DNA]</scope>
    <source>
        <strain evidence="10 11">WZY 27</strain>
    </source>
</reference>